<proteinExistence type="predicted"/>
<dbReference type="GeneID" id="63802852"/>
<comment type="caution">
    <text evidence="1">The sequence shown here is derived from an EMBL/GenBank/DDBJ whole genome shotgun (WGS) entry which is preliminary data.</text>
</comment>
<organism evidence="1 2">
    <name type="scientific">Linderina pennispora</name>
    <dbReference type="NCBI Taxonomy" id="61395"/>
    <lineage>
        <taxon>Eukaryota</taxon>
        <taxon>Fungi</taxon>
        <taxon>Fungi incertae sedis</taxon>
        <taxon>Zoopagomycota</taxon>
        <taxon>Kickxellomycotina</taxon>
        <taxon>Kickxellomycetes</taxon>
        <taxon>Kickxellales</taxon>
        <taxon>Kickxellaceae</taxon>
        <taxon>Linderina</taxon>
    </lineage>
</organism>
<dbReference type="RefSeq" id="XP_040747685.1">
    <property type="nucleotide sequence ID" value="XM_040886204.1"/>
</dbReference>
<reference evidence="1 2" key="1">
    <citation type="submission" date="2016-07" db="EMBL/GenBank/DDBJ databases">
        <title>Pervasive Adenine N6-methylation of Active Genes in Fungi.</title>
        <authorList>
            <consortium name="DOE Joint Genome Institute"/>
            <person name="Mondo S.J."/>
            <person name="Dannebaum R.O."/>
            <person name="Kuo R.C."/>
            <person name="Labutti K."/>
            <person name="Haridas S."/>
            <person name="Kuo A."/>
            <person name="Salamov A."/>
            <person name="Ahrendt S.R."/>
            <person name="Lipzen A."/>
            <person name="Sullivan W."/>
            <person name="Andreopoulos W.B."/>
            <person name="Clum A."/>
            <person name="Lindquist E."/>
            <person name="Daum C."/>
            <person name="Ramamoorthy G.K."/>
            <person name="Gryganskyi A."/>
            <person name="Culley D."/>
            <person name="Magnuson J.K."/>
            <person name="James T.Y."/>
            <person name="O'Malley M.A."/>
            <person name="Stajich J.E."/>
            <person name="Spatafora J.W."/>
            <person name="Visel A."/>
            <person name="Grigoriev I.V."/>
        </authorList>
    </citation>
    <scope>NUCLEOTIDE SEQUENCE [LARGE SCALE GENOMIC DNA]</scope>
    <source>
        <strain evidence="1 2">ATCC 12442</strain>
    </source>
</reference>
<sequence length="544" mass="61076">MCGSALASRTEQHANSASHRWQSQLPSELALRIARQLWYNSSASDSTRRRVALGSSIGSQFKQLDERQRSVMNTCKAWRTALLGEFSRYAIGDCTIDAAQAPHPFLSQAHTQELWLRFDGALLFGEWATTWTRSALENSGQCHVDTLVIVIVESPNTITTAAEDHRAMTLAQAILGTVRARRLWFLGQASVEYAPGVLHVGIGDKFVRLYTHMRSIDPHMHLTAFDQRHLSHDSAVWLIIKSAQTLEYLRVGSVRPSELQKIVSGASGEIVFPRMRECLLTLNVDDSKLKQFNIAQSHFPALEFLHVAIPPSDVSPDHETTLSIFEHTFLADLFFFGSMTQLRVLNFPLAWDTVEVLGTSTLAKAQELVFPTICMENEHVLDNEESNQIMQACLAIRGLRTFCIDSACPQPSLQMVPQCSDLGMLCAPSYAFTIDQISMLLTHLPNLYYFQCELALGCPGPVMLSSPHDAMLWFMLNIPFHPPQILSESIFSIISHLPRVLQVRLPFSLCRSLCEKIERDARESTYPWSRRIYENACVAPNSPS</sequence>
<name>A0A1Y1WMY8_9FUNG</name>
<accession>A0A1Y1WMY8</accession>
<protein>
    <submittedName>
        <fullName evidence="1">Uncharacterized protein</fullName>
    </submittedName>
</protein>
<keyword evidence="2" id="KW-1185">Reference proteome</keyword>
<evidence type="ECO:0000313" key="2">
    <source>
        <dbReference type="Proteomes" id="UP000193922"/>
    </source>
</evidence>
<dbReference type="AlphaFoldDB" id="A0A1Y1WMY8"/>
<dbReference type="EMBL" id="MCFD01000001">
    <property type="protein sequence ID" value="ORX74474.1"/>
    <property type="molecule type" value="Genomic_DNA"/>
</dbReference>
<dbReference type="Proteomes" id="UP000193922">
    <property type="component" value="Unassembled WGS sequence"/>
</dbReference>
<gene>
    <name evidence="1" type="ORF">DL89DRAFT_264332</name>
</gene>
<evidence type="ECO:0000313" key="1">
    <source>
        <dbReference type="EMBL" id="ORX74474.1"/>
    </source>
</evidence>
<dbReference type="OrthoDB" id="5516903at2759"/>